<dbReference type="Proteomes" id="UP000005239">
    <property type="component" value="Unassembled WGS sequence"/>
</dbReference>
<proteinExistence type="predicted"/>
<evidence type="ECO:0000313" key="1">
    <source>
        <dbReference type="EnsemblMetazoa" id="PPA21888.1"/>
    </source>
</evidence>
<keyword evidence="2" id="KW-1185">Reference proteome</keyword>
<sequence length="173" mass="20839">MGNVLYRFLQPQDQQTLKRWRKDYENSVKEFEKALHNGKILSDLPEDQRKRKSAISRFFLKYHFEQEEVFADLEASLVRSPNVRRHMKARAIRAAIAYAKKQWGLFIEMFESLDVENLKHTIQREYSDLINIYQFVRNLYAQQLGQLEFAIRRFDRLEADQVKASLRRLKVNR</sequence>
<organism evidence="1 2">
    <name type="scientific">Pristionchus pacificus</name>
    <name type="common">Parasitic nematode worm</name>
    <dbReference type="NCBI Taxonomy" id="54126"/>
    <lineage>
        <taxon>Eukaryota</taxon>
        <taxon>Metazoa</taxon>
        <taxon>Ecdysozoa</taxon>
        <taxon>Nematoda</taxon>
        <taxon>Chromadorea</taxon>
        <taxon>Rhabditida</taxon>
        <taxon>Rhabditina</taxon>
        <taxon>Diplogasteromorpha</taxon>
        <taxon>Diplogasteroidea</taxon>
        <taxon>Neodiplogasteridae</taxon>
        <taxon>Pristionchus</taxon>
    </lineage>
</organism>
<evidence type="ECO:0000313" key="2">
    <source>
        <dbReference type="Proteomes" id="UP000005239"/>
    </source>
</evidence>
<dbReference type="EnsemblMetazoa" id="PPA21888.1">
    <property type="protein sequence ID" value="PPA21888.1"/>
    <property type="gene ID" value="WBGene00111442"/>
</dbReference>
<accession>A0A8R1UDK6</accession>
<protein>
    <submittedName>
        <fullName evidence="1">Uncharacterized protein</fullName>
    </submittedName>
</protein>
<reference evidence="2" key="1">
    <citation type="journal article" date="2008" name="Nat. Genet.">
        <title>The Pristionchus pacificus genome provides a unique perspective on nematode lifestyle and parasitism.</title>
        <authorList>
            <person name="Dieterich C."/>
            <person name="Clifton S.W."/>
            <person name="Schuster L.N."/>
            <person name="Chinwalla A."/>
            <person name="Delehaunty K."/>
            <person name="Dinkelacker I."/>
            <person name="Fulton L."/>
            <person name="Fulton R."/>
            <person name="Godfrey J."/>
            <person name="Minx P."/>
            <person name="Mitreva M."/>
            <person name="Roeseler W."/>
            <person name="Tian H."/>
            <person name="Witte H."/>
            <person name="Yang S.P."/>
            <person name="Wilson R.K."/>
            <person name="Sommer R.J."/>
        </authorList>
    </citation>
    <scope>NUCLEOTIDE SEQUENCE [LARGE SCALE GENOMIC DNA]</scope>
    <source>
        <strain evidence="2">PS312</strain>
    </source>
</reference>
<gene>
    <name evidence="1" type="primary">WBGene00111442</name>
</gene>
<dbReference type="AlphaFoldDB" id="A0A2A6BBZ2"/>
<name>A0A2A6BBZ2_PRIPA</name>
<accession>A0A2A6BBZ2</accession>
<reference evidence="1" key="2">
    <citation type="submission" date="2022-06" db="UniProtKB">
        <authorList>
            <consortium name="EnsemblMetazoa"/>
        </authorList>
    </citation>
    <scope>IDENTIFICATION</scope>
    <source>
        <strain evidence="1">PS312</strain>
    </source>
</reference>